<accession>A0A0F9KNX2</accession>
<organism evidence="1">
    <name type="scientific">marine sediment metagenome</name>
    <dbReference type="NCBI Taxonomy" id="412755"/>
    <lineage>
        <taxon>unclassified sequences</taxon>
        <taxon>metagenomes</taxon>
        <taxon>ecological metagenomes</taxon>
    </lineage>
</organism>
<evidence type="ECO:0000313" key="1">
    <source>
        <dbReference type="EMBL" id="KKM16990.1"/>
    </source>
</evidence>
<reference evidence="1" key="1">
    <citation type="journal article" date="2015" name="Nature">
        <title>Complex archaea that bridge the gap between prokaryotes and eukaryotes.</title>
        <authorList>
            <person name="Spang A."/>
            <person name="Saw J.H."/>
            <person name="Jorgensen S.L."/>
            <person name="Zaremba-Niedzwiedzka K."/>
            <person name="Martijn J."/>
            <person name="Lind A.E."/>
            <person name="van Eijk R."/>
            <person name="Schleper C."/>
            <person name="Guy L."/>
            <person name="Ettema T.J."/>
        </authorList>
    </citation>
    <scope>NUCLEOTIDE SEQUENCE</scope>
</reference>
<evidence type="ECO:0008006" key="2">
    <source>
        <dbReference type="Google" id="ProtNLM"/>
    </source>
</evidence>
<gene>
    <name evidence="1" type="ORF">LCGC14_1680270</name>
</gene>
<protein>
    <recommendedName>
        <fullName evidence="2">Glucose-methanol-choline oxidoreductase N-terminal domain-containing protein</fullName>
    </recommendedName>
</protein>
<dbReference type="AlphaFoldDB" id="A0A0F9KNX2"/>
<sequence length="46" mass="5157">MEAIQKFFDIIVVGAGTGGSIAFLKLLFVNKIFIVRILLSYIKQKI</sequence>
<proteinExistence type="predicted"/>
<comment type="caution">
    <text evidence="1">The sequence shown here is derived from an EMBL/GenBank/DDBJ whole genome shotgun (WGS) entry which is preliminary data.</text>
</comment>
<name>A0A0F9KNX2_9ZZZZ</name>
<dbReference type="EMBL" id="LAZR01014551">
    <property type="protein sequence ID" value="KKM16990.1"/>
    <property type="molecule type" value="Genomic_DNA"/>
</dbReference>